<dbReference type="Gene3D" id="3.40.50.720">
    <property type="entry name" value="NAD(P)-binding Rossmann-like Domain"/>
    <property type="match status" value="1"/>
</dbReference>
<dbReference type="Pfam" id="PF05368">
    <property type="entry name" value="NmrA"/>
    <property type="match status" value="1"/>
</dbReference>
<accession>A0A9W8TW56</accession>
<dbReference type="AlphaFoldDB" id="A0A9W8TW56"/>
<feature type="region of interest" description="Disordered" evidence="3">
    <location>
        <begin position="45"/>
        <end position="69"/>
    </location>
</feature>
<feature type="domain" description="NmrA-like" evidence="4">
    <location>
        <begin position="6"/>
        <end position="251"/>
    </location>
</feature>
<evidence type="ECO:0000256" key="3">
    <source>
        <dbReference type="SAM" id="MobiDB-lite"/>
    </source>
</evidence>
<organism evidence="5 6">
    <name type="scientific">Lentinula detonsa</name>
    <dbReference type="NCBI Taxonomy" id="2804962"/>
    <lineage>
        <taxon>Eukaryota</taxon>
        <taxon>Fungi</taxon>
        <taxon>Dikarya</taxon>
        <taxon>Basidiomycota</taxon>
        <taxon>Agaricomycotina</taxon>
        <taxon>Agaricomycetes</taxon>
        <taxon>Agaricomycetidae</taxon>
        <taxon>Agaricales</taxon>
        <taxon>Marasmiineae</taxon>
        <taxon>Omphalotaceae</taxon>
        <taxon>Lentinula</taxon>
    </lineage>
</organism>
<dbReference type="InterPro" id="IPR051609">
    <property type="entry name" value="NmrA/Isoflavone_reductase-like"/>
</dbReference>
<evidence type="ECO:0000313" key="6">
    <source>
        <dbReference type="Proteomes" id="UP001142393"/>
    </source>
</evidence>
<dbReference type="GO" id="GO:0016491">
    <property type="term" value="F:oxidoreductase activity"/>
    <property type="evidence" value="ECO:0007669"/>
    <property type="project" value="UniProtKB-KW"/>
</dbReference>
<proteinExistence type="predicted"/>
<evidence type="ECO:0000313" key="5">
    <source>
        <dbReference type="EMBL" id="KAJ3742917.1"/>
    </source>
</evidence>
<keyword evidence="1" id="KW-0521">NADP</keyword>
<evidence type="ECO:0000256" key="2">
    <source>
        <dbReference type="ARBA" id="ARBA00023002"/>
    </source>
</evidence>
<reference evidence="5 6" key="1">
    <citation type="journal article" date="2023" name="Proc. Natl. Acad. Sci. U.S.A.">
        <title>A global phylogenomic analysis of the shiitake genus Lentinula.</title>
        <authorList>
            <person name="Sierra-Patev S."/>
            <person name="Min B."/>
            <person name="Naranjo-Ortiz M."/>
            <person name="Looney B."/>
            <person name="Konkel Z."/>
            <person name="Slot J.C."/>
            <person name="Sakamoto Y."/>
            <person name="Steenwyk J.L."/>
            <person name="Rokas A."/>
            <person name="Carro J."/>
            <person name="Camarero S."/>
            <person name="Ferreira P."/>
            <person name="Molpeceres G."/>
            <person name="Ruiz-Duenas F.J."/>
            <person name="Serrano A."/>
            <person name="Henrissat B."/>
            <person name="Drula E."/>
            <person name="Hughes K.W."/>
            <person name="Mata J.L."/>
            <person name="Ishikawa N.K."/>
            <person name="Vargas-Isla R."/>
            <person name="Ushijima S."/>
            <person name="Smith C.A."/>
            <person name="Donoghue J."/>
            <person name="Ahrendt S."/>
            <person name="Andreopoulos W."/>
            <person name="He G."/>
            <person name="LaButti K."/>
            <person name="Lipzen A."/>
            <person name="Ng V."/>
            <person name="Riley R."/>
            <person name="Sandor L."/>
            <person name="Barry K."/>
            <person name="Martinez A.T."/>
            <person name="Xiao Y."/>
            <person name="Gibbons J.G."/>
            <person name="Terashima K."/>
            <person name="Grigoriev I.V."/>
            <person name="Hibbett D."/>
        </authorList>
    </citation>
    <scope>NUCLEOTIDE SEQUENCE [LARGE SCALE GENOMIC DNA]</scope>
    <source>
        <strain evidence="5 6">TFB7810</strain>
    </source>
</reference>
<name>A0A9W8TW56_9AGAR</name>
<keyword evidence="2" id="KW-0560">Oxidoreductase</keyword>
<keyword evidence="6" id="KW-1185">Reference proteome</keyword>
<comment type="caution">
    <text evidence="5">The sequence shown here is derived from an EMBL/GenBank/DDBJ whole genome shotgun (WGS) entry which is preliminary data.</text>
</comment>
<protein>
    <recommendedName>
        <fullName evidence="4">NmrA-like domain-containing protein</fullName>
    </recommendedName>
</protein>
<dbReference type="SUPFAM" id="SSF51735">
    <property type="entry name" value="NAD(P)-binding Rossmann-fold domains"/>
    <property type="match status" value="1"/>
</dbReference>
<dbReference type="PANTHER" id="PTHR47706:SF9">
    <property type="entry name" value="NMRA-LIKE DOMAIN-CONTAINING PROTEIN-RELATED"/>
    <property type="match status" value="1"/>
</dbReference>
<evidence type="ECO:0000259" key="4">
    <source>
        <dbReference type="Pfam" id="PF05368"/>
    </source>
</evidence>
<dbReference type="InterPro" id="IPR008030">
    <property type="entry name" value="NmrA-like"/>
</dbReference>
<evidence type="ECO:0000256" key="1">
    <source>
        <dbReference type="ARBA" id="ARBA00022857"/>
    </source>
</evidence>
<dbReference type="Proteomes" id="UP001142393">
    <property type="component" value="Unassembled WGS sequence"/>
</dbReference>
<gene>
    <name evidence="5" type="ORF">DFH05DRAFT_1400834</name>
</gene>
<sequence length="316" mass="34427">MSSTSQKNIAIVGVGGIGTHILRALVATNLANVVALTRSTTVHPHHHHYLHLHSHEQQHSSPPRKTLPSDLSSVSLIEADYNNVPAVTAIFKEHDIEIVISTVPAAGLHAQYTLADAAKASGTVKLFVPSEWGLPSEGASHRGEDNTFGIKDGLSAHLRTLGLPYTRFFTGFFIGYLPWFVGIDTNHVVNVIGKGETPFSVTSEEDIGGFVAHVLTTVPSSSPHLKNQCLRIQGDRITMRDLARIYHKPLEFVPEGDEVPAKTPEEAALKTFLQIEADGGMASTGWDRLTETERGDAGSANWLWEGHVWKRVEDSI</sequence>
<dbReference type="PANTHER" id="PTHR47706">
    <property type="entry name" value="NMRA-LIKE FAMILY PROTEIN"/>
    <property type="match status" value="1"/>
</dbReference>
<dbReference type="InterPro" id="IPR036291">
    <property type="entry name" value="NAD(P)-bd_dom_sf"/>
</dbReference>
<dbReference type="EMBL" id="JANVFU010000009">
    <property type="protein sequence ID" value="KAJ3742917.1"/>
    <property type="molecule type" value="Genomic_DNA"/>
</dbReference>